<dbReference type="Gene3D" id="3.40.30.10">
    <property type="entry name" value="Glutaredoxin"/>
    <property type="match status" value="1"/>
</dbReference>
<evidence type="ECO:0000256" key="3">
    <source>
        <dbReference type="ARBA" id="ARBA00022748"/>
    </source>
</evidence>
<proteinExistence type="inferred from homology"/>
<reference evidence="7" key="1">
    <citation type="submission" date="2019-02" db="EMBL/GenBank/DDBJ databases">
        <authorList>
            <person name="Gruber-Vodicka R. H."/>
            <person name="Seah K. B. B."/>
        </authorList>
    </citation>
    <scope>NUCLEOTIDE SEQUENCE</scope>
    <source>
        <strain evidence="7">BECK_DK161</strain>
    </source>
</reference>
<dbReference type="AlphaFoldDB" id="A0A450S4Z1"/>
<dbReference type="CDD" id="cd03010">
    <property type="entry name" value="TlpA_like_DsbE"/>
    <property type="match status" value="1"/>
</dbReference>
<dbReference type="GO" id="GO:0005886">
    <property type="term" value="C:plasma membrane"/>
    <property type="evidence" value="ECO:0007669"/>
    <property type="project" value="UniProtKB-SubCell"/>
</dbReference>
<name>A0A450S4Z1_9GAMM</name>
<dbReference type="GO" id="GO:0030288">
    <property type="term" value="C:outer membrane-bounded periplasmic space"/>
    <property type="evidence" value="ECO:0007669"/>
    <property type="project" value="InterPro"/>
</dbReference>
<dbReference type="PANTHER" id="PTHR42852:SF6">
    <property type="entry name" value="THIOL:DISULFIDE INTERCHANGE PROTEIN DSBE"/>
    <property type="match status" value="1"/>
</dbReference>
<dbReference type="Pfam" id="PF08534">
    <property type="entry name" value="Redoxin"/>
    <property type="match status" value="1"/>
</dbReference>
<dbReference type="InterPro" id="IPR050553">
    <property type="entry name" value="Thioredoxin_ResA/DsbE_sf"/>
</dbReference>
<protein>
    <submittedName>
        <fullName evidence="7">Cytochrome c biogenesis protein CcmG, thiol:disulfide interchange protein DsbE</fullName>
    </submittedName>
</protein>
<keyword evidence="5" id="KW-0676">Redox-active center</keyword>
<evidence type="ECO:0000256" key="2">
    <source>
        <dbReference type="ARBA" id="ARBA00007758"/>
    </source>
</evidence>
<evidence type="ECO:0000256" key="4">
    <source>
        <dbReference type="ARBA" id="ARBA00023157"/>
    </source>
</evidence>
<organism evidence="7">
    <name type="scientific">Candidatus Kentrum sp. DK</name>
    <dbReference type="NCBI Taxonomy" id="2126562"/>
    <lineage>
        <taxon>Bacteria</taxon>
        <taxon>Pseudomonadati</taxon>
        <taxon>Pseudomonadota</taxon>
        <taxon>Gammaproteobacteria</taxon>
        <taxon>Candidatus Kentrum</taxon>
    </lineage>
</organism>
<gene>
    <name evidence="7" type="ORF">BECKDK2373C_GA0170839_101626</name>
</gene>
<sequence>MKNTLMPLLAPTAFVVLIALLWAGLGRDPRFVPSPLVGKPLPAFELPRLREPSEMLTHADLVEKSPALLNVWATWCVSCKQEHRFLMELAARGGLPLYGLNYKDKSAAAIDWLDRYGDPYVANVSDPDGTLGIDLGVYGTPETFLVDASGIIVYKHVGPMTGAVWRQRMLPLLRR</sequence>
<keyword evidence="4" id="KW-1015">Disulfide bond</keyword>
<evidence type="ECO:0000259" key="6">
    <source>
        <dbReference type="PROSITE" id="PS51352"/>
    </source>
</evidence>
<dbReference type="PROSITE" id="PS51352">
    <property type="entry name" value="THIOREDOXIN_2"/>
    <property type="match status" value="1"/>
</dbReference>
<dbReference type="InterPro" id="IPR017937">
    <property type="entry name" value="Thioredoxin_CS"/>
</dbReference>
<dbReference type="NCBIfam" id="TIGR00385">
    <property type="entry name" value="dsbE"/>
    <property type="match status" value="1"/>
</dbReference>
<dbReference type="EMBL" id="CAADEY010000016">
    <property type="protein sequence ID" value="VFJ46931.1"/>
    <property type="molecule type" value="Genomic_DNA"/>
</dbReference>
<dbReference type="InterPro" id="IPR013766">
    <property type="entry name" value="Thioredoxin_domain"/>
</dbReference>
<feature type="domain" description="Thioredoxin" evidence="6">
    <location>
        <begin position="35"/>
        <end position="175"/>
    </location>
</feature>
<dbReference type="InterPro" id="IPR013740">
    <property type="entry name" value="Redoxin"/>
</dbReference>
<accession>A0A450S4Z1</accession>
<comment type="subcellular location">
    <subcellularLocation>
        <location evidence="1">Cell inner membrane</location>
        <topology evidence="1">Single-pass membrane protein</topology>
        <orientation evidence="1">Periplasmic side</orientation>
    </subcellularLocation>
</comment>
<evidence type="ECO:0000313" key="7">
    <source>
        <dbReference type="EMBL" id="VFJ46931.1"/>
    </source>
</evidence>
<evidence type="ECO:0000256" key="1">
    <source>
        <dbReference type="ARBA" id="ARBA00004383"/>
    </source>
</evidence>
<dbReference type="InterPro" id="IPR036249">
    <property type="entry name" value="Thioredoxin-like_sf"/>
</dbReference>
<dbReference type="PANTHER" id="PTHR42852">
    <property type="entry name" value="THIOL:DISULFIDE INTERCHANGE PROTEIN DSBE"/>
    <property type="match status" value="1"/>
</dbReference>
<dbReference type="GO" id="GO:0017004">
    <property type="term" value="P:cytochrome complex assembly"/>
    <property type="evidence" value="ECO:0007669"/>
    <property type="project" value="UniProtKB-KW"/>
</dbReference>
<dbReference type="PROSITE" id="PS00194">
    <property type="entry name" value="THIOREDOXIN_1"/>
    <property type="match status" value="1"/>
</dbReference>
<comment type="similarity">
    <text evidence="2">Belongs to the thioredoxin family. DsbE subfamily.</text>
</comment>
<dbReference type="InterPro" id="IPR004799">
    <property type="entry name" value="Periplasmic_diS_OxRdtase_DsbE"/>
</dbReference>
<keyword evidence="3" id="KW-0201">Cytochrome c-type biogenesis</keyword>
<dbReference type="GO" id="GO:0015036">
    <property type="term" value="F:disulfide oxidoreductase activity"/>
    <property type="evidence" value="ECO:0007669"/>
    <property type="project" value="InterPro"/>
</dbReference>
<dbReference type="SUPFAM" id="SSF52833">
    <property type="entry name" value="Thioredoxin-like"/>
    <property type="match status" value="1"/>
</dbReference>
<evidence type="ECO:0000256" key="5">
    <source>
        <dbReference type="ARBA" id="ARBA00023284"/>
    </source>
</evidence>